<proteinExistence type="predicted"/>
<dbReference type="PANTHER" id="PTHR22854">
    <property type="entry name" value="TRYPTOPHAN BIOSYNTHESIS PROTEIN"/>
    <property type="match status" value="1"/>
</dbReference>
<dbReference type="InterPro" id="IPR013798">
    <property type="entry name" value="Indole-3-glycerol_P_synth_dom"/>
</dbReference>
<gene>
    <name evidence="10" type="ORF">UFOPK3381_00032</name>
</gene>
<keyword evidence="4" id="KW-0028">Amino-acid biosynthesis</keyword>
<organism evidence="10">
    <name type="scientific">freshwater metagenome</name>
    <dbReference type="NCBI Taxonomy" id="449393"/>
    <lineage>
        <taxon>unclassified sequences</taxon>
        <taxon>metagenomes</taxon>
        <taxon>ecological metagenomes</taxon>
    </lineage>
</organism>
<dbReference type="UniPathway" id="UPA00035">
    <property type="reaction ID" value="UER00043"/>
</dbReference>
<keyword evidence="7" id="KW-0057">Aromatic amino acid biosynthesis</keyword>
<comment type="catalytic activity">
    <reaction evidence="1">
        <text>1-(2-carboxyphenylamino)-1-deoxy-D-ribulose 5-phosphate + H(+) = (1S,2R)-1-C-(indol-3-yl)glycerol 3-phosphate + CO2 + H2O</text>
        <dbReference type="Rhea" id="RHEA:23476"/>
        <dbReference type="ChEBI" id="CHEBI:15377"/>
        <dbReference type="ChEBI" id="CHEBI:15378"/>
        <dbReference type="ChEBI" id="CHEBI:16526"/>
        <dbReference type="ChEBI" id="CHEBI:58613"/>
        <dbReference type="ChEBI" id="CHEBI:58866"/>
        <dbReference type="EC" id="4.1.1.48"/>
    </reaction>
</comment>
<sequence>MTPTSLDKIVASHRARAARDARDWRVRSVQSDAHSLAAALRSHRGQGNAVIAEVKRKSPSKGWLSEYLDPKKLAASYASGGASAVSVLTDEEHFGGSVADLRLVREVVDVPLLRKDFTVSINDVLDTVEMGASAVLLIVSALSIDELREFHDVALSNGIDALVEVHDVEEADIALSIGATLIGVNQRDLHSFAVDAERAEKVAASIPSSVVAVAESGFGSPEAVRRAASSGFDAVLVGESFVTSSDPTTEVASFVGFPIGSRA</sequence>
<dbReference type="InterPro" id="IPR011060">
    <property type="entry name" value="RibuloseP-bd_barrel"/>
</dbReference>
<evidence type="ECO:0000256" key="6">
    <source>
        <dbReference type="ARBA" id="ARBA00022822"/>
    </source>
</evidence>
<evidence type="ECO:0000256" key="1">
    <source>
        <dbReference type="ARBA" id="ARBA00001633"/>
    </source>
</evidence>
<dbReference type="CDD" id="cd00331">
    <property type="entry name" value="IGPS"/>
    <property type="match status" value="1"/>
</dbReference>
<evidence type="ECO:0000313" key="10">
    <source>
        <dbReference type="EMBL" id="CAB4856993.1"/>
    </source>
</evidence>
<dbReference type="EMBL" id="CAFBLN010000001">
    <property type="protein sequence ID" value="CAB4856993.1"/>
    <property type="molecule type" value="Genomic_DNA"/>
</dbReference>
<dbReference type="Pfam" id="PF00218">
    <property type="entry name" value="IGPS"/>
    <property type="match status" value="1"/>
</dbReference>
<keyword evidence="8" id="KW-0456">Lyase</keyword>
<dbReference type="PROSITE" id="PS00614">
    <property type="entry name" value="IGPS"/>
    <property type="match status" value="1"/>
</dbReference>
<dbReference type="InterPro" id="IPR013785">
    <property type="entry name" value="Aldolase_TIM"/>
</dbReference>
<feature type="domain" description="Indole-3-glycerol phosphate synthase" evidence="9">
    <location>
        <begin position="13"/>
        <end position="252"/>
    </location>
</feature>
<dbReference type="Gene3D" id="3.20.20.70">
    <property type="entry name" value="Aldolase class I"/>
    <property type="match status" value="1"/>
</dbReference>
<dbReference type="GO" id="GO:0000162">
    <property type="term" value="P:L-tryptophan biosynthetic process"/>
    <property type="evidence" value="ECO:0007669"/>
    <property type="project" value="UniProtKB-UniPathway"/>
</dbReference>
<dbReference type="InterPro" id="IPR045186">
    <property type="entry name" value="Indole-3-glycerol_P_synth"/>
</dbReference>
<evidence type="ECO:0000256" key="5">
    <source>
        <dbReference type="ARBA" id="ARBA00022793"/>
    </source>
</evidence>
<accession>A0A6J7CPQ7</accession>
<dbReference type="GO" id="GO:0004425">
    <property type="term" value="F:indole-3-glycerol-phosphate synthase activity"/>
    <property type="evidence" value="ECO:0007669"/>
    <property type="project" value="UniProtKB-EC"/>
</dbReference>
<dbReference type="GO" id="GO:0004640">
    <property type="term" value="F:phosphoribosylanthranilate isomerase activity"/>
    <property type="evidence" value="ECO:0007669"/>
    <property type="project" value="TreeGrafter"/>
</dbReference>
<protein>
    <recommendedName>
        <fullName evidence="3">indole-3-glycerol-phosphate synthase</fullName>
        <ecNumber evidence="3">4.1.1.48</ecNumber>
    </recommendedName>
</protein>
<dbReference type="SUPFAM" id="SSF51366">
    <property type="entry name" value="Ribulose-phoshate binding barrel"/>
    <property type="match status" value="1"/>
</dbReference>
<name>A0A6J7CPQ7_9ZZZZ</name>
<evidence type="ECO:0000256" key="4">
    <source>
        <dbReference type="ARBA" id="ARBA00022605"/>
    </source>
</evidence>
<dbReference type="InterPro" id="IPR001468">
    <property type="entry name" value="Indole-3-GlycerolPSynthase_CS"/>
</dbReference>
<dbReference type="PANTHER" id="PTHR22854:SF2">
    <property type="entry name" value="INDOLE-3-GLYCEROL-PHOSPHATE SYNTHASE"/>
    <property type="match status" value="1"/>
</dbReference>
<evidence type="ECO:0000256" key="8">
    <source>
        <dbReference type="ARBA" id="ARBA00023239"/>
    </source>
</evidence>
<keyword evidence="5" id="KW-0210">Decarboxylase</keyword>
<reference evidence="10" key="1">
    <citation type="submission" date="2020-05" db="EMBL/GenBank/DDBJ databases">
        <authorList>
            <person name="Chiriac C."/>
            <person name="Salcher M."/>
            <person name="Ghai R."/>
            <person name="Kavagutti S V."/>
        </authorList>
    </citation>
    <scope>NUCLEOTIDE SEQUENCE</scope>
</reference>
<comment type="pathway">
    <text evidence="2">Amino-acid biosynthesis; L-tryptophan biosynthesis; L-tryptophan from chorismate: step 4/5.</text>
</comment>
<evidence type="ECO:0000256" key="2">
    <source>
        <dbReference type="ARBA" id="ARBA00004696"/>
    </source>
</evidence>
<keyword evidence="6" id="KW-0822">Tryptophan biosynthesis</keyword>
<dbReference type="FunFam" id="3.20.20.70:FF:000024">
    <property type="entry name" value="Indole-3-glycerol phosphate synthase"/>
    <property type="match status" value="1"/>
</dbReference>
<evidence type="ECO:0000256" key="7">
    <source>
        <dbReference type="ARBA" id="ARBA00023141"/>
    </source>
</evidence>
<dbReference type="AlphaFoldDB" id="A0A6J7CPQ7"/>
<evidence type="ECO:0000259" key="9">
    <source>
        <dbReference type="Pfam" id="PF00218"/>
    </source>
</evidence>
<evidence type="ECO:0000256" key="3">
    <source>
        <dbReference type="ARBA" id="ARBA00012362"/>
    </source>
</evidence>
<dbReference type="EC" id="4.1.1.48" evidence="3"/>